<keyword evidence="2" id="KW-1185">Reference proteome</keyword>
<dbReference type="Proteomes" id="UP000531594">
    <property type="component" value="Unassembled WGS sequence"/>
</dbReference>
<dbReference type="RefSeq" id="WP_246439354.1">
    <property type="nucleotide sequence ID" value="NZ_JACHGK010000002.1"/>
</dbReference>
<organism evidence="1 2">
    <name type="scientific">Bacillus benzoevorans</name>
    <dbReference type="NCBI Taxonomy" id="1456"/>
    <lineage>
        <taxon>Bacteria</taxon>
        <taxon>Bacillati</taxon>
        <taxon>Bacillota</taxon>
        <taxon>Bacilli</taxon>
        <taxon>Bacillales</taxon>
        <taxon>Bacillaceae</taxon>
        <taxon>Bacillus</taxon>
    </lineage>
</organism>
<comment type="caution">
    <text evidence="1">The sequence shown here is derived from an EMBL/GenBank/DDBJ whole genome shotgun (WGS) entry which is preliminary data.</text>
</comment>
<accession>A0A7X0HRN1</accession>
<evidence type="ECO:0000313" key="1">
    <source>
        <dbReference type="EMBL" id="MBB6444542.1"/>
    </source>
</evidence>
<evidence type="ECO:0000313" key="2">
    <source>
        <dbReference type="Proteomes" id="UP000531594"/>
    </source>
</evidence>
<dbReference type="EMBL" id="JACHGK010000002">
    <property type="protein sequence ID" value="MBB6444542.1"/>
    <property type="molecule type" value="Genomic_DNA"/>
</dbReference>
<name>A0A7X0HRN1_9BACI</name>
<protein>
    <submittedName>
        <fullName evidence="1">Uncharacterized protein</fullName>
    </submittedName>
</protein>
<reference evidence="1 2" key="1">
    <citation type="submission" date="2020-08" db="EMBL/GenBank/DDBJ databases">
        <title>Genomic Encyclopedia of Type Strains, Phase IV (KMG-IV): sequencing the most valuable type-strain genomes for metagenomic binning, comparative biology and taxonomic classification.</title>
        <authorList>
            <person name="Goeker M."/>
        </authorList>
    </citation>
    <scope>NUCLEOTIDE SEQUENCE [LARGE SCALE GENOMIC DNA]</scope>
    <source>
        <strain evidence="1 2">DSM 5391</strain>
    </source>
</reference>
<proteinExistence type="predicted"/>
<gene>
    <name evidence="1" type="ORF">HNR53_001150</name>
</gene>
<dbReference type="AlphaFoldDB" id="A0A7X0HRN1"/>
<dbReference type="InterPro" id="IPR025324">
    <property type="entry name" value="DUF4230"/>
</dbReference>
<dbReference type="Pfam" id="PF14014">
    <property type="entry name" value="DUF4230"/>
    <property type="match status" value="1"/>
</dbReference>
<sequence length="104" mass="11442">MVVPGEVIAGVDLKSLTKKDITLDTKMKAIHITLPHATIVQAPSIDSKDIQAISSEGIFSSDINWHEGFQLEDIAKQKIEKEAIQSGLLKIAENNARLALKEFF</sequence>